<feature type="compositionally biased region" description="Basic and acidic residues" evidence="1">
    <location>
        <begin position="27"/>
        <end position="39"/>
    </location>
</feature>
<feature type="compositionally biased region" description="Basic and acidic residues" evidence="1">
    <location>
        <begin position="90"/>
        <end position="123"/>
    </location>
</feature>
<protein>
    <submittedName>
        <fullName evidence="2">Uncharacterized protein</fullName>
    </submittedName>
</protein>
<name>A0ABU6UTC9_9FABA</name>
<feature type="region of interest" description="Disordered" evidence="1">
    <location>
        <begin position="1"/>
        <end position="39"/>
    </location>
</feature>
<dbReference type="Proteomes" id="UP001341840">
    <property type="component" value="Unassembled WGS sequence"/>
</dbReference>
<evidence type="ECO:0000313" key="3">
    <source>
        <dbReference type="Proteomes" id="UP001341840"/>
    </source>
</evidence>
<feature type="non-terminal residue" evidence="2">
    <location>
        <position position="1"/>
    </location>
</feature>
<feature type="compositionally biased region" description="Basic and acidic residues" evidence="1">
    <location>
        <begin position="170"/>
        <end position="191"/>
    </location>
</feature>
<comment type="caution">
    <text evidence="2">The sequence shown here is derived from an EMBL/GenBank/DDBJ whole genome shotgun (WGS) entry which is preliminary data.</text>
</comment>
<proteinExistence type="predicted"/>
<gene>
    <name evidence="2" type="ORF">PIB30_089014</name>
</gene>
<feature type="compositionally biased region" description="Basic and acidic residues" evidence="1">
    <location>
        <begin position="9"/>
        <end position="19"/>
    </location>
</feature>
<evidence type="ECO:0000313" key="2">
    <source>
        <dbReference type="EMBL" id="MED6164349.1"/>
    </source>
</evidence>
<reference evidence="2 3" key="1">
    <citation type="journal article" date="2023" name="Plants (Basel)">
        <title>Bridging the Gap: Combining Genomics and Transcriptomics Approaches to Understand Stylosanthes scabra, an Orphan Legume from the Brazilian Caatinga.</title>
        <authorList>
            <person name="Ferreira-Neto J.R.C."/>
            <person name="da Silva M.D."/>
            <person name="Binneck E."/>
            <person name="de Melo N.F."/>
            <person name="da Silva R.H."/>
            <person name="de Melo A.L.T.M."/>
            <person name="Pandolfi V."/>
            <person name="Bustamante F.O."/>
            <person name="Brasileiro-Vidal A.C."/>
            <person name="Benko-Iseppon A.M."/>
        </authorList>
    </citation>
    <scope>NUCLEOTIDE SEQUENCE [LARGE SCALE GENOMIC DNA]</scope>
    <source>
        <tissue evidence="2">Leaves</tissue>
    </source>
</reference>
<feature type="compositionally biased region" description="Basic and acidic residues" evidence="1">
    <location>
        <begin position="130"/>
        <end position="150"/>
    </location>
</feature>
<accession>A0ABU6UTC9</accession>
<dbReference type="EMBL" id="JASCZI010122472">
    <property type="protein sequence ID" value="MED6164349.1"/>
    <property type="molecule type" value="Genomic_DNA"/>
</dbReference>
<evidence type="ECO:0000256" key="1">
    <source>
        <dbReference type="SAM" id="MobiDB-lite"/>
    </source>
</evidence>
<feature type="region of interest" description="Disordered" evidence="1">
    <location>
        <begin position="86"/>
        <end position="197"/>
    </location>
</feature>
<keyword evidence="3" id="KW-1185">Reference proteome</keyword>
<sequence>LGAWLKAEGVGRKVEKGENHTSQMQRQSDDTRKGRKERLNEKLLEKLANLSVLGQKEPEIEEDMAQPLKVTTLELSKSMITQEYVTKKGTSKEPEIYTREGVRGKEKAEQEVGGKIGQRKEDNGGSNTNKKNDEGLLLKEITDQAMEEKKGGRRRWKRQVRELSNGNTKPVEKGEGTHKRKAIEAEQEKNQNTKPLAKKFVAAVENQTAEAAGQPCREP</sequence>
<organism evidence="2 3">
    <name type="scientific">Stylosanthes scabra</name>
    <dbReference type="NCBI Taxonomy" id="79078"/>
    <lineage>
        <taxon>Eukaryota</taxon>
        <taxon>Viridiplantae</taxon>
        <taxon>Streptophyta</taxon>
        <taxon>Embryophyta</taxon>
        <taxon>Tracheophyta</taxon>
        <taxon>Spermatophyta</taxon>
        <taxon>Magnoliopsida</taxon>
        <taxon>eudicotyledons</taxon>
        <taxon>Gunneridae</taxon>
        <taxon>Pentapetalae</taxon>
        <taxon>rosids</taxon>
        <taxon>fabids</taxon>
        <taxon>Fabales</taxon>
        <taxon>Fabaceae</taxon>
        <taxon>Papilionoideae</taxon>
        <taxon>50 kb inversion clade</taxon>
        <taxon>dalbergioids sensu lato</taxon>
        <taxon>Dalbergieae</taxon>
        <taxon>Pterocarpus clade</taxon>
        <taxon>Stylosanthes</taxon>
    </lineage>
</organism>